<feature type="transmembrane region" description="Helical" evidence="6">
    <location>
        <begin position="67"/>
        <end position="89"/>
    </location>
</feature>
<protein>
    <recommendedName>
        <fullName evidence="10">Flagellar protein</fullName>
    </recommendedName>
</protein>
<evidence type="ECO:0000256" key="3">
    <source>
        <dbReference type="ARBA" id="ARBA00022692"/>
    </source>
</evidence>
<evidence type="ECO:0000256" key="4">
    <source>
        <dbReference type="ARBA" id="ARBA00022989"/>
    </source>
</evidence>
<gene>
    <name evidence="8" type="ORF">AMPC_11060</name>
</gene>
<name>A0ABM7X833_9BACT</name>
<accession>A0ABM7X833</accession>
<evidence type="ECO:0000313" key="8">
    <source>
        <dbReference type="EMBL" id="BDG07993.1"/>
    </source>
</evidence>
<feature type="signal peptide" evidence="7">
    <location>
        <begin position="1"/>
        <end position="21"/>
    </location>
</feature>
<dbReference type="EMBL" id="AP025592">
    <property type="protein sequence ID" value="BDG07993.1"/>
    <property type="molecule type" value="Genomic_DNA"/>
</dbReference>
<reference evidence="9" key="1">
    <citation type="journal article" date="2022" name="Int. J. Syst. Evol. Microbiol.">
        <title>Anaeromyxobacter oryzae sp. nov., Anaeromyxobacter diazotrophicus sp. nov. and Anaeromyxobacter paludicola sp. nov., isolated from paddy soils.</title>
        <authorList>
            <person name="Itoh H."/>
            <person name="Xu Z."/>
            <person name="Mise K."/>
            <person name="Masuda Y."/>
            <person name="Ushijima N."/>
            <person name="Hayakawa C."/>
            <person name="Shiratori Y."/>
            <person name="Senoo K."/>
        </authorList>
    </citation>
    <scope>NUCLEOTIDE SEQUENCE [LARGE SCALE GENOMIC DNA]</scope>
    <source>
        <strain evidence="9">Red630</strain>
    </source>
</reference>
<evidence type="ECO:0000313" key="9">
    <source>
        <dbReference type="Proteomes" id="UP001162734"/>
    </source>
</evidence>
<evidence type="ECO:0000256" key="1">
    <source>
        <dbReference type="ARBA" id="ARBA00004236"/>
    </source>
</evidence>
<dbReference type="Proteomes" id="UP001162734">
    <property type="component" value="Chromosome"/>
</dbReference>
<organism evidence="8 9">
    <name type="scientific">Anaeromyxobacter paludicola</name>
    <dbReference type="NCBI Taxonomy" id="2918171"/>
    <lineage>
        <taxon>Bacteria</taxon>
        <taxon>Pseudomonadati</taxon>
        <taxon>Myxococcota</taxon>
        <taxon>Myxococcia</taxon>
        <taxon>Myxococcales</taxon>
        <taxon>Cystobacterineae</taxon>
        <taxon>Anaeromyxobacteraceae</taxon>
        <taxon>Anaeromyxobacter</taxon>
    </lineage>
</organism>
<keyword evidence="5 6" id="KW-0472">Membrane</keyword>
<dbReference type="RefSeq" id="WP_248345071.1">
    <property type="nucleotide sequence ID" value="NZ_AP025592.1"/>
</dbReference>
<keyword evidence="3 6" id="KW-0812">Transmembrane</keyword>
<keyword evidence="9" id="KW-1185">Reference proteome</keyword>
<evidence type="ECO:0000256" key="7">
    <source>
        <dbReference type="SAM" id="SignalP"/>
    </source>
</evidence>
<feature type="chain" id="PRO_5045508346" description="Flagellar protein" evidence="7">
    <location>
        <begin position="22"/>
        <end position="227"/>
    </location>
</feature>
<proteinExistence type="predicted"/>
<evidence type="ECO:0000256" key="2">
    <source>
        <dbReference type="ARBA" id="ARBA00022475"/>
    </source>
</evidence>
<evidence type="ECO:0000256" key="6">
    <source>
        <dbReference type="SAM" id="Phobius"/>
    </source>
</evidence>
<keyword evidence="7" id="KW-0732">Signal</keyword>
<comment type="subcellular location">
    <subcellularLocation>
        <location evidence="1">Cell membrane</location>
    </subcellularLocation>
</comment>
<keyword evidence="2" id="KW-1003">Cell membrane</keyword>
<evidence type="ECO:0000256" key="5">
    <source>
        <dbReference type="ARBA" id="ARBA00023136"/>
    </source>
</evidence>
<evidence type="ECO:0008006" key="10">
    <source>
        <dbReference type="Google" id="ProtNLM"/>
    </source>
</evidence>
<sequence length="227" mass="22511">MLSALAAAALPLALLASPAQPAPRPAPAPAAVPAPALAPPLPAAAAPAAEPARELARPLELPASSGGLGSVAVPALLLLALAAAALLLARKKARAGGLVQVLETASLGPRRSIVVARVGDELLVLGSSERGIQLLSSRPCDPALAPLAAPPPLAAPGAAAAPAWSAAPREKLSEVAGSVRGLFEKLSAHRAGAPPPPPPDFAALLAESAEDEELRRKLATGQRGQVR</sequence>
<keyword evidence="4 6" id="KW-1133">Transmembrane helix</keyword>
<dbReference type="Pfam" id="PF04347">
    <property type="entry name" value="FliO"/>
    <property type="match status" value="1"/>
</dbReference>
<dbReference type="InterPro" id="IPR022781">
    <property type="entry name" value="Flagellar_biosynth_FliO"/>
</dbReference>